<keyword evidence="6 10" id="KW-0456">Lyase</keyword>
<dbReference type="GO" id="GO:0006565">
    <property type="term" value="P:L-serine catabolic process"/>
    <property type="evidence" value="ECO:0007669"/>
    <property type="project" value="TreeGrafter"/>
</dbReference>
<dbReference type="NCBIfam" id="TIGR01127">
    <property type="entry name" value="ilvA_1Cterm"/>
    <property type="match status" value="1"/>
</dbReference>
<dbReference type="SUPFAM" id="SSF55021">
    <property type="entry name" value="ACT-like"/>
    <property type="match status" value="1"/>
</dbReference>
<dbReference type="OrthoDB" id="9811476at2"/>
<organism evidence="10 11">
    <name type="scientific">Acidaminococcus fermentans</name>
    <dbReference type="NCBI Taxonomy" id="905"/>
    <lineage>
        <taxon>Bacteria</taxon>
        <taxon>Bacillati</taxon>
        <taxon>Bacillota</taxon>
        <taxon>Negativicutes</taxon>
        <taxon>Acidaminococcales</taxon>
        <taxon>Acidaminococcaceae</taxon>
        <taxon>Acidaminococcus</taxon>
    </lineage>
</organism>
<evidence type="ECO:0000256" key="3">
    <source>
        <dbReference type="ARBA" id="ARBA00010869"/>
    </source>
</evidence>
<evidence type="ECO:0000256" key="6">
    <source>
        <dbReference type="ARBA" id="ARBA00023239"/>
    </source>
</evidence>
<comment type="function">
    <text evidence="7">Catalyzes the anaerobic formation of alpha-ketobutyrate and ammonia from threonine in a two-step reaction. The first step involved a dehydration of threonine and a production of enamine intermediates (aminocrotonate), which tautomerizes to its imine form (iminobutyrate). Both intermediates are unstable and short-lived. The second step is the nonenzymatic hydrolysis of the enamine/imine intermediates to form 2-ketobutyrate and free ammonia. In the low water environment of the cell, the second step is accelerated by RidA.</text>
</comment>
<evidence type="ECO:0000259" key="9">
    <source>
        <dbReference type="Pfam" id="PF00291"/>
    </source>
</evidence>
<dbReference type="InterPro" id="IPR001926">
    <property type="entry name" value="TrpB-like_PALP"/>
</dbReference>
<dbReference type="CDD" id="cd01562">
    <property type="entry name" value="Thr-dehyd"/>
    <property type="match status" value="1"/>
</dbReference>
<dbReference type="Proteomes" id="UP000441455">
    <property type="component" value="Unassembled WGS sequence"/>
</dbReference>
<feature type="domain" description="Tryptophan synthase beta chain-like PALP" evidence="9">
    <location>
        <begin position="20"/>
        <end position="306"/>
    </location>
</feature>
<dbReference type="InterPro" id="IPR045865">
    <property type="entry name" value="ACT-like_dom_sf"/>
</dbReference>
<dbReference type="InterPro" id="IPR050147">
    <property type="entry name" value="Ser/Thr_Dehydratase"/>
</dbReference>
<dbReference type="InterPro" id="IPR036052">
    <property type="entry name" value="TrpB-like_PALP_sf"/>
</dbReference>
<dbReference type="SUPFAM" id="SSF53686">
    <property type="entry name" value="Tryptophan synthase beta subunit-like PLP-dependent enzymes"/>
    <property type="match status" value="1"/>
</dbReference>
<dbReference type="RefSeq" id="WP_154487360.1">
    <property type="nucleotide sequence ID" value="NZ_JAYLVM010000111.1"/>
</dbReference>
<evidence type="ECO:0000313" key="10">
    <source>
        <dbReference type="EMBL" id="MSS81167.1"/>
    </source>
</evidence>
<dbReference type="GO" id="GO:0004794">
    <property type="term" value="F:threonine deaminase activity"/>
    <property type="evidence" value="ECO:0007669"/>
    <property type="project" value="UniProtKB-EC"/>
</dbReference>
<comment type="cofactor">
    <cofactor evidence="2">
        <name>pyridoxal 5'-phosphate</name>
        <dbReference type="ChEBI" id="CHEBI:597326"/>
    </cofactor>
</comment>
<comment type="similarity">
    <text evidence="3">Belongs to the serine/threonine dehydratase family.</text>
</comment>
<dbReference type="CDD" id="cd04886">
    <property type="entry name" value="ACT_ThrD-II-like"/>
    <property type="match status" value="1"/>
</dbReference>
<dbReference type="EMBL" id="VULN01000001">
    <property type="protein sequence ID" value="MSS81167.1"/>
    <property type="molecule type" value="Genomic_DNA"/>
</dbReference>
<dbReference type="GO" id="GO:0003941">
    <property type="term" value="F:L-serine ammonia-lyase activity"/>
    <property type="evidence" value="ECO:0007669"/>
    <property type="project" value="TreeGrafter"/>
</dbReference>
<dbReference type="GO" id="GO:0006567">
    <property type="term" value="P:L-threonine catabolic process"/>
    <property type="evidence" value="ECO:0007669"/>
    <property type="project" value="InterPro"/>
</dbReference>
<dbReference type="PANTHER" id="PTHR48078">
    <property type="entry name" value="THREONINE DEHYDRATASE, MITOCHONDRIAL-RELATED"/>
    <property type="match status" value="1"/>
</dbReference>
<dbReference type="Gene3D" id="3.40.50.1100">
    <property type="match status" value="2"/>
</dbReference>
<name>A0A6N7VHS7_ACIFE</name>
<evidence type="ECO:0000256" key="2">
    <source>
        <dbReference type="ARBA" id="ARBA00001933"/>
    </source>
</evidence>
<dbReference type="GO" id="GO:0009097">
    <property type="term" value="P:isoleucine biosynthetic process"/>
    <property type="evidence" value="ECO:0007669"/>
    <property type="project" value="TreeGrafter"/>
</dbReference>
<keyword evidence="5" id="KW-0663">Pyridoxal phosphate</keyword>
<gene>
    <name evidence="10" type="ORF">FX155_00810</name>
</gene>
<dbReference type="InterPro" id="IPR044561">
    <property type="entry name" value="ACT_ThrD-II-like"/>
</dbReference>
<evidence type="ECO:0000256" key="1">
    <source>
        <dbReference type="ARBA" id="ARBA00001274"/>
    </source>
</evidence>
<dbReference type="AlphaFoldDB" id="A0A6N7VHS7"/>
<comment type="caution">
    <text evidence="10">The sequence shown here is derived from an EMBL/GenBank/DDBJ whole genome shotgun (WGS) entry which is preliminary data.</text>
</comment>
<dbReference type="Pfam" id="PF00291">
    <property type="entry name" value="PALP"/>
    <property type="match status" value="1"/>
</dbReference>
<protein>
    <recommendedName>
        <fullName evidence="4">threonine ammonia-lyase</fullName>
        <ecNumber evidence="4">4.3.1.19</ecNumber>
    </recommendedName>
    <alternativeName>
        <fullName evidence="8">Threonine deaminase</fullName>
    </alternativeName>
</protein>
<comment type="catalytic activity">
    <reaction evidence="1">
        <text>L-threonine = 2-oxobutanoate + NH4(+)</text>
        <dbReference type="Rhea" id="RHEA:22108"/>
        <dbReference type="ChEBI" id="CHEBI:16763"/>
        <dbReference type="ChEBI" id="CHEBI:28938"/>
        <dbReference type="ChEBI" id="CHEBI:57926"/>
        <dbReference type="EC" id="4.3.1.19"/>
    </reaction>
</comment>
<dbReference type="InterPro" id="IPR005789">
    <property type="entry name" value="Thr_deHydtase_catblc"/>
</dbReference>
<dbReference type="EC" id="4.3.1.19" evidence="4"/>
<sequence>MTDTTITLETIRAAQERLEKLVHKTPLEHNHTFSTISERDVFLKLENLQRTGSFKVRGASNCIMTLSEEQKAKGIIAASAGNHAQGVALGSRMAHCKSTVVMPEGAPLAKAEATKGYGADVVLYGKTFDESLAKAQEIQKETGAYFVHPYDDPAVIAGQGTIGLEILEQNPYIESIVVPVGGGGLLAGIAAAVKQVNPKVKVYGVQTEQAPAMYLCKKENKWVTHGVGKTIADGIAVGIPGKLTWDLINKYVDDMLLVNEEDICAAMLLMLERGKMVVEGAGAAPLAALLHHIVPGSDRAAAVISGGNIDVNTISQIIERGLVRTGRRVRMVTWMVDRPGELLKFVSYLEEMKINILYINHDRADRSVPLGVTRVELDVETRNAQHSKEVADTLRKAGYKIELR</sequence>
<evidence type="ECO:0000313" key="11">
    <source>
        <dbReference type="Proteomes" id="UP000441455"/>
    </source>
</evidence>
<dbReference type="PANTHER" id="PTHR48078:SF6">
    <property type="entry name" value="L-THREONINE DEHYDRATASE CATABOLIC TDCB"/>
    <property type="match status" value="1"/>
</dbReference>
<proteinExistence type="inferred from homology"/>
<accession>A0A6N7VHS7</accession>
<evidence type="ECO:0000256" key="5">
    <source>
        <dbReference type="ARBA" id="ARBA00022898"/>
    </source>
</evidence>
<dbReference type="FunFam" id="3.40.50.1100:FF:000007">
    <property type="entry name" value="L-threonine dehydratase catabolic TdcB"/>
    <property type="match status" value="1"/>
</dbReference>
<reference evidence="10 11" key="1">
    <citation type="submission" date="2019-08" db="EMBL/GenBank/DDBJ databases">
        <title>In-depth cultivation of the pig gut microbiome towards novel bacterial diversity and tailored functional studies.</title>
        <authorList>
            <person name="Wylensek D."/>
            <person name="Hitch T.C.A."/>
            <person name="Clavel T."/>
        </authorList>
    </citation>
    <scope>NUCLEOTIDE SEQUENCE [LARGE SCALE GENOMIC DNA]</scope>
    <source>
        <strain evidence="10 11">WCA-389-WT-5B</strain>
    </source>
</reference>
<evidence type="ECO:0000256" key="8">
    <source>
        <dbReference type="ARBA" id="ARBA00031427"/>
    </source>
</evidence>
<evidence type="ECO:0000256" key="7">
    <source>
        <dbReference type="ARBA" id="ARBA00025527"/>
    </source>
</evidence>
<evidence type="ECO:0000256" key="4">
    <source>
        <dbReference type="ARBA" id="ARBA00012096"/>
    </source>
</evidence>